<dbReference type="GO" id="GO:0016020">
    <property type="term" value="C:membrane"/>
    <property type="evidence" value="ECO:0007669"/>
    <property type="project" value="UniProtKB-SubCell"/>
</dbReference>
<evidence type="ECO:0000256" key="5">
    <source>
        <dbReference type="ARBA" id="ARBA00023136"/>
    </source>
</evidence>
<accession>A0A858PY10</accession>
<feature type="transmembrane region" description="Helical" evidence="6">
    <location>
        <begin position="46"/>
        <end position="67"/>
    </location>
</feature>
<dbReference type="Pfam" id="PF03741">
    <property type="entry name" value="TerC"/>
    <property type="match status" value="1"/>
</dbReference>
<keyword evidence="3 6" id="KW-0812">Transmembrane</keyword>
<gene>
    <name evidence="7" type="ORF">ANPL_01865</name>
</gene>
<evidence type="ECO:0000256" key="2">
    <source>
        <dbReference type="ARBA" id="ARBA00007511"/>
    </source>
</evidence>
<comment type="similarity">
    <text evidence="2">Belongs to the TerC family.</text>
</comment>
<name>A0A858PY10_9RICK</name>
<dbReference type="AlphaFoldDB" id="A0A858PY10"/>
<dbReference type="InterPro" id="IPR005496">
    <property type="entry name" value="Integral_membrane_TerC"/>
</dbReference>
<organism evidence="7 8">
    <name type="scientific">Anaplasma platys</name>
    <dbReference type="NCBI Taxonomy" id="949"/>
    <lineage>
        <taxon>Bacteria</taxon>
        <taxon>Pseudomonadati</taxon>
        <taxon>Pseudomonadota</taxon>
        <taxon>Alphaproteobacteria</taxon>
        <taxon>Rickettsiales</taxon>
        <taxon>Anaplasmataceae</taxon>
        <taxon>Anaplasma</taxon>
    </lineage>
</organism>
<dbReference type="RefSeq" id="WP_169193115.1">
    <property type="nucleotide sequence ID" value="NZ_CP046391.1"/>
</dbReference>
<feature type="transmembrane region" description="Helical" evidence="6">
    <location>
        <begin position="178"/>
        <end position="196"/>
    </location>
</feature>
<reference evidence="7 8" key="1">
    <citation type="journal article" date="2020" name="Pathogens">
        <title>First Whole Genome Sequence of Anaplasma platys, an Obligate Intracellular Rickettsial Pathogen of Dogs.</title>
        <authorList>
            <person name="Llanes A."/>
            <person name="Rajeev S."/>
        </authorList>
    </citation>
    <scope>NUCLEOTIDE SEQUENCE [LARGE SCALE GENOMIC DNA]</scope>
    <source>
        <strain evidence="7 8">S3</strain>
    </source>
</reference>
<comment type="subcellular location">
    <subcellularLocation>
        <location evidence="1">Membrane</location>
        <topology evidence="1">Multi-pass membrane protein</topology>
    </subcellularLocation>
</comment>
<dbReference type="Proteomes" id="UP000500930">
    <property type="component" value="Chromosome"/>
</dbReference>
<feature type="transmembrane region" description="Helical" evidence="6">
    <location>
        <begin position="142"/>
        <end position="166"/>
    </location>
</feature>
<feature type="transmembrane region" description="Helical" evidence="6">
    <location>
        <begin position="12"/>
        <end position="34"/>
    </location>
</feature>
<evidence type="ECO:0000256" key="3">
    <source>
        <dbReference type="ARBA" id="ARBA00022692"/>
    </source>
</evidence>
<sequence length="234" mass="26167">MHTFYSHIPEFFTLLTLEMILGVDNLIFISLICNKLPNNIRNKTRISGIALALVMRFLMLCGASSILSMHRAVIPLLDVSPRNLFMIAGGGFLLYKSTKETFSEIFPLKEETTVRTFPDMFWSILQIIGIDLMLSLDSVISAFGITSSVLMICVVFTIYAAVAMLLSKDLGNVIQKYAGFKIIALLFIGVLGAVLFMDGLGVKVNHNYLYIALLFSITVETLNCLHKKYHNKKL</sequence>
<feature type="transmembrane region" description="Helical" evidence="6">
    <location>
        <begin position="208"/>
        <end position="225"/>
    </location>
</feature>
<proteinExistence type="inferred from homology"/>
<evidence type="ECO:0000256" key="1">
    <source>
        <dbReference type="ARBA" id="ARBA00004141"/>
    </source>
</evidence>
<dbReference type="KEGG" id="aplt:ANPL_01865"/>
<dbReference type="PANTHER" id="PTHR30238">
    <property type="entry name" value="MEMBRANE BOUND PREDICTED REDOX MODULATOR"/>
    <property type="match status" value="1"/>
</dbReference>
<keyword evidence="5 6" id="KW-0472">Membrane</keyword>
<evidence type="ECO:0000256" key="4">
    <source>
        <dbReference type="ARBA" id="ARBA00022989"/>
    </source>
</evidence>
<keyword evidence="4 6" id="KW-1133">Transmembrane helix</keyword>
<protein>
    <submittedName>
        <fullName evidence="7">TerC family protein</fullName>
    </submittedName>
</protein>
<evidence type="ECO:0000256" key="6">
    <source>
        <dbReference type="SAM" id="Phobius"/>
    </source>
</evidence>
<evidence type="ECO:0000313" key="8">
    <source>
        <dbReference type="Proteomes" id="UP000500930"/>
    </source>
</evidence>
<dbReference type="PANTHER" id="PTHR30238:SF4">
    <property type="entry name" value="SLL1022 PROTEIN"/>
    <property type="match status" value="1"/>
</dbReference>
<keyword evidence="8" id="KW-1185">Reference proteome</keyword>
<evidence type="ECO:0000313" key="7">
    <source>
        <dbReference type="EMBL" id="QJC27475.1"/>
    </source>
</evidence>
<dbReference type="EMBL" id="CP046391">
    <property type="protein sequence ID" value="QJC27475.1"/>
    <property type="molecule type" value="Genomic_DNA"/>
</dbReference>